<dbReference type="SUPFAM" id="SSF52317">
    <property type="entry name" value="Class I glutamine amidotransferase-like"/>
    <property type="match status" value="1"/>
</dbReference>
<dbReference type="Gene3D" id="3.40.50.880">
    <property type="match status" value="1"/>
</dbReference>
<evidence type="ECO:0000313" key="5">
    <source>
        <dbReference type="EMBL" id="KRN57941.1"/>
    </source>
</evidence>
<dbReference type="eggNOG" id="COG4242">
    <property type="taxonomic scope" value="Bacteria"/>
</dbReference>
<dbReference type="GO" id="GO:0008236">
    <property type="term" value="F:serine-type peptidase activity"/>
    <property type="evidence" value="ECO:0007669"/>
    <property type="project" value="UniProtKB-KW"/>
</dbReference>
<keyword evidence="6" id="KW-1185">Reference proteome</keyword>
<dbReference type="CDD" id="cd03129">
    <property type="entry name" value="GAT1_Peptidase_E_like"/>
    <property type="match status" value="1"/>
</dbReference>
<dbReference type="GO" id="GO:0006508">
    <property type="term" value="P:proteolysis"/>
    <property type="evidence" value="ECO:0007669"/>
    <property type="project" value="UniProtKB-KW"/>
</dbReference>
<dbReference type="PATRIC" id="fig|1449336.4.peg.1224"/>
<dbReference type="Proteomes" id="UP000051658">
    <property type="component" value="Unassembled WGS sequence"/>
</dbReference>
<keyword evidence="4" id="KW-0720">Serine protease</keyword>
<proteinExistence type="inferred from homology"/>
<comment type="caution">
    <text evidence="5">The sequence shown here is derived from an EMBL/GenBank/DDBJ whole genome shotgun (WGS) entry which is preliminary data.</text>
</comment>
<keyword evidence="3" id="KW-0378">Hydrolase</keyword>
<dbReference type="GeneID" id="89589700"/>
<dbReference type="EMBL" id="JQBS01000001">
    <property type="protein sequence ID" value="KRN57941.1"/>
    <property type="molecule type" value="Genomic_DNA"/>
</dbReference>
<dbReference type="InterPro" id="IPR005320">
    <property type="entry name" value="Peptidase_S51"/>
</dbReference>
<dbReference type="AlphaFoldDB" id="A0A0R2I632"/>
<evidence type="ECO:0000313" key="6">
    <source>
        <dbReference type="Proteomes" id="UP000051658"/>
    </source>
</evidence>
<protein>
    <recommendedName>
        <fullName evidence="7">Peptidase S51 dipeptidase E</fullName>
    </recommendedName>
</protein>
<keyword evidence="2" id="KW-0645">Protease</keyword>
<comment type="similarity">
    <text evidence="1">Belongs to the peptidase S51 family.</text>
</comment>
<gene>
    <name evidence="5" type="ORF">IV74_GL001198</name>
</gene>
<name>A0A0R2I632_CARDV</name>
<sequence length="220" mass="24688">MMNKKVKKIILGGGTPPPSKEIIDYATEGLSSGARILYLTVRVGGAVKYQEQCRQLFYEAGFTHFETICGDDVEKEILIKAIQSAELILIGSGNTLKYHRIYSKGEVKKVLIEAYYSGVPLVGFSAGSLIMPETMLVSYKDNLFGIRVKKGLGLVTDCVISAHYSKWREHRMLRAGLKKAKVPIGYGINDDSYLVFENNRPRFFGTIYIERNHQIKKSLV</sequence>
<dbReference type="InterPro" id="IPR029062">
    <property type="entry name" value="Class_I_gatase-like"/>
</dbReference>
<evidence type="ECO:0000256" key="1">
    <source>
        <dbReference type="ARBA" id="ARBA00006534"/>
    </source>
</evidence>
<dbReference type="RefSeq" id="WP_051915577.1">
    <property type="nucleotide sequence ID" value="NZ_JQBS01000001.1"/>
</dbReference>
<evidence type="ECO:0000256" key="3">
    <source>
        <dbReference type="ARBA" id="ARBA00022801"/>
    </source>
</evidence>
<evidence type="ECO:0000256" key="4">
    <source>
        <dbReference type="ARBA" id="ARBA00022825"/>
    </source>
</evidence>
<dbReference type="Pfam" id="PF03575">
    <property type="entry name" value="Peptidase_S51"/>
    <property type="match status" value="1"/>
</dbReference>
<reference evidence="5 6" key="1">
    <citation type="journal article" date="2015" name="Genome Announc.">
        <title>Expanding the biotechnology potential of lactobacilli through comparative genomics of 213 strains and associated genera.</title>
        <authorList>
            <person name="Sun Z."/>
            <person name="Harris H.M."/>
            <person name="McCann A."/>
            <person name="Guo C."/>
            <person name="Argimon S."/>
            <person name="Zhang W."/>
            <person name="Yang X."/>
            <person name="Jeffery I.B."/>
            <person name="Cooney J.C."/>
            <person name="Kagawa T.F."/>
            <person name="Liu W."/>
            <person name="Song Y."/>
            <person name="Salvetti E."/>
            <person name="Wrobel A."/>
            <person name="Rasinkangas P."/>
            <person name="Parkhill J."/>
            <person name="Rea M.C."/>
            <person name="O'Sullivan O."/>
            <person name="Ritari J."/>
            <person name="Douillard F.P."/>
            <person name="Paul Ross R."/>
            <person name="Yang R."/>
            <person name="Briner A.E."/>
            <person name="Felis G.E."/>
            <person name="de Vos W.M."/>
            <person name="Barrangou R."/>
            <person name="Klaenhammer T.R."/>
            <person name="Caufield P.W."/>
            <person name="Cui Y."/>
            <person name="Zhang H."/>
            <person name="O'Toole P.W."/>
        </authorList>
    </citation>
    <scope>NUCLEOTIDE SEQUENCE [LARGE SCALE GENOMIC DNA]</scope>
    <source>
        <strain evidence="5 6">DSM 20623</strain>
    </source>
</reference>
<evidence type="ECO:0008006" key="7">
    <source>
        <dbReference type="Google" id="ProtNLM"/>
    </source>
</evidence>
<accession>A0A0R2I632</accession>
<organism evidence="5 6">
    <name type="scientific">Carnobacterium divergens DSM 20623</name>
    <dbReference type="NCBI Taxonomy" id="1449336"/>
    <lineage>
        <taxon>Bacteria</taxon>
        <taxon>Bacillati</taxon>
        <taxon>Bacillota</taxon>
        <taxon>Bacilli</taxon>
        <taxon>Lactobacillales</taxon>
        <taxon>Carnobacteriaceae</taxon>
        <taxon>Carnobacterium</taxon>
    </lineage>
</organism>
<evidence type="ECO:0000256" key="2">
    <source>
        <dbReference type="ARBA" id="ARBA00022670"/>
    </source>
</evidence>